<evidence type="ECO:0000259" key="3">
    <source>
        <dbReference type="Pfam" id="PF13731"/>
    </source>
</evidence>
<sequence>MKKTMIGSALLSVVVLLAPMNVQAAGDGTTTGNSGETNAQITFEAASTDIKPVNPNTPSETDTTNPSTSNVTSHENSTGPALIYVTPQMTFHGADNKTLIDLYQNKSYFATVSKDQPAAKAAEPFDWNSKFVVEVADGRGAAAKWQVKVAGDKLKGGTTPDTIENATMAWPQAIVKNSSQGDLDAKVSKDSLEITLGDPAKAILTADQGVGAGVTAAQFDPSAIKLTIPVNSAKPEAYSTTLHWTLTDEAQS</sequence>
<feature type="signal peptide" evidence="2">
    <location>
        <begin position="1"/>
        <end position="24"/>
    </location>
</feature>
<dbReference type="PATRIC" id="fig|942150.3.peg.2762"/>
<dbReference type="InterPro" id="IPR027994">
    <property type="entry name" value="WxL_dom"/>
</dbReference>
<dbReference type="EMBL" id="JQCL01000057">
    <property type="protein sequence ID" value="KRO10954.1"/>
    <property type="molecule type" value="Genomic_DNA"/>
</dbReference>
<organism evidence="4 5">
    <name type="scientific">Lactiplantibacillus xiangfangensis</name>
    <dbReference type="NCBI Taxonomy" id="942150"/>
    <lineage>
        <taxon>Bacteria</taxon>
        <taxon>Bacillati</taxon>
        <taxon>Bacillota</taxon>
        <taxon>Bacilli</taxon>
        <taxon>Lactobacillales</taxon>
        <taxon>Lactobacillaceae</taxon>
        <taxon>Lactiplantibacillus</taxon>
    </lineage>
</organism>
<dbReference type="STRING" id="942150.IV64_GL002650"/>
<name>A0A0R2MJG9_9LACO</name>
<evidence type="ECO:0000256" key="1">
    <source>
        <dbReference type="SAM" id="MobiDB-lite"/>
    </source>
</evidence>
<evidence type="ECO:0000256" key="2">
    <source>
        <dbReference type="SAM" id="SignalP"/>
    </source>
</evidence>
<keyword evidence="5" id="KW-1185">Reference proteome</keyword>
<feature type="domain" description="WxL" evidence="3">
    <location>
        <begin position="32"/>
        <end position="248"/>
    </location>
</feature>
<feature type="region of interest" description="Disordered" evidence="1">
    <location>
        <begin position="45"/>
        <end position="78"/>
    </location>
</feature>
<evidence type="ECO:0000313" key="5">
    <source>
        <dbReference type="Proteomes" id="UP000051783"/>
    </source>
</evidence>
<reference evidence="4 5" key="1">
    <citation type="journal article" date="2015" name="Genome Announc.">
        <title>Expanding the biotechnology potential of lactobacilli through comparative genomics of 213 strains and associated genera.</title>
        <authorList>
            <person name="Sun Z."/>
            <person name="Harris H.M."/>
            <person name="McCann A."/>
            <person name="Guo C."/>
            <person name="Argimon S."/>
            <person name="Zhang W."/>
            <person name="Yang X."/>
            <person name="Jeffery I.B."/>
            <person name="Cooney J.C."/>
            <person name="Kagawa T.F."/>
            <person name="Liu W."/>
            <person name="Song Y."/>
            <person name="Salvetti E."/>
            <person name="Wrobel A."/>
            <person name="Rasinkangas P."/>
            <person name="Parkhill J."/>
            <person name="Rea M.C."/>
            <person name="O'Sullivan O."/>
            <person name="Ritari J."/>
            <person name="Douillard F.P."/>
            <person name="Paul Ross R."/>
            <person name="Yang R."/>
            <person name="Briner A.E."/>
            <person name="Felis G.E."/>
            <person name="de Vos W.M."/>
            <person name="Barrangou R."/>
            <person name="Klaenhammer T.R."/>
            <person name="Caufield P.W."/>
            <person name="Cui Y."/>
            <person name="Zhang H."/>
            <person name="O'Toole P.W."/>
        </authorList>
    </citation>
    <scope>NUCLEOTIDE SEQUENCE [LARGE SCALE GENOMIC DNA]</scope>
    <source>
        <strain evidence="4 5">LMG 26013</strain>
    </source>
</reference>
<evidence type="ECO:0000313" key="4">
    <source>
        <dbReference type="EMBL" id="KRO10954.1"/>
    </source>
</evidence>
<dbReference type="RefSeq" id="WP_057706419.1">
    <property type="nucleotide sequence ID" value="NZ_JQCL01000057.1"/>
</dbReference>
<comment type="caution">
    <text evidence="4">The sequence shown here is derived from an EMBL/GenBank/DDBJ whole genome shotgun (WGS) entry which is preliminary data.</text>
</comment>
<keyword evidence="2" id="KW-0732">Signal</keyword>
<dbReference type="Proteomes" id="UP000051783">
    <property type="component" value="Unassembled WGS sequence"/>
</dbReference>
<proteinExistence type="predicted"/>
<accession>A0A0R2MJG9</accession>
<feature type="chain" id="PRO_5006420574" description="WxL domain-containing protein" evidence="2">
    <location>
        <begin position="25"/>
        <end position="252"/>
    </location>
</feature>
<feature type="compositionally biased region" description="Polar residues" evidence="1">
    <location>
        <begin position="54"/>
        <end position="78"/>
    </location>
</feature>
<dbReference type="OrthoDB" id="2291199at2"/>
<gene>
    <name evidence="4" type="ORF">IV64_GL002650</name>
</gene>
<protein>
    <recommendedName>
        <fullName evidence="3">WxL domain-containing protein</fullName>
    </recommendedName>
</protein>
<dbReference type="AlphaFoldDB" id="A0A0R2MJG9"/>
<dbReference type="Pfam" id="PF13731">
    <property type="entry name" value="WxL"/>
    <property type="match status" value="1"/>
</dbReference>